<dbReference type="CDD" id="cd00887">
    <property type="entry name" value="MoeA"/>
    <property type="match status" value="1"/>
</dbReference>
<comment type="catalytic activity">
    <reaction evidence="3">
        <text>adenylyl-molybdopterin + molybdate = Mo-molybdopterin + AMP + H(+)</text>
        <dbReference type="Rhea" id="RHEA:35047"/>
        <dbReference type="ChEBI" id="CHEBI:15378"/>
        <dbReference type="ChEBI" id="CHEBI:36264"/>
        <dbReference type="ChEBI" id="CHEBI:62727"/>
        <dbReference type="ChEBI" id="CHEBI:71302"/>
        <dbReference type="ChEBI" id="CHEBI:456215"/>
        <dbReference type="EC" id="2.10.1.1"/>
    </reaction>
</comment>
<dbReference type="SUPFAM" id="SSF53218">
    <property type="entry name" value="Molybdenum cofactor biosynthesis proteins"/>
    <property type="match status" value="1"/>
</dbReference>
<dbReference type="Gene3D" id="2.40.340.10">
    <property type="entry name" value="MoeA, C-terminal, domain IV"/>
    <property type="match status" value="1"/>
</dbReference>
<evidence type="ECO:0000256" key="2">
    <source>
        <dbReference type="ARBA" id="ARBA00010763"/>
    </source>
</evidence>
<evidence type="ECO:0000256" key="4">
    <source>
        <dbReference type="RuleBase" id="RU365090"/>
    </source>
</evidence>
<gene>
    <name evidence="6" type="primary">moeA1</name>
    <name evidence="6" type="ORF">CCV52592_1093</name>
</gene>
<keyword evidence="4" id="KW-0460">Magnesium</keyword>
<dbReference type="SUPFAM" id="SSF63867">
    <property type="entry name" value="MoeA C-terminal domain-like"/>
    <property type="match status" value="1"/>
</dbReference>
<keyword evidence="4" id="KW-0501">Molybdenum cofactor biosynthesis</keyword>
<keyword evidence="4" id="KW-0808">Transferase</keyword>
<dbReference type="Gene3D" id="3.40.980.10">
    <property type="entry name" value="MoaB/Mog-like domain"/>
    <property type="match status" value="1"/>
</dbReference>
<keyword evidence="4" id="KW-0479">Metal-binding</keyword>
<dbReference type="SUPFAM" id="SSF63882">
    <property type="entry name" value="MoeA N-terminal region -like"/>
    <property type="match status" value="1"/>
</dbReference>
<dbReference type="EC" id="2.10.1.1" evidence="4"/>
<dbReference type="PANTHER" id="PTHR10192:SF5">
    <property type="entry name" value="GEPHYRIN"/>
    <property type="match status" value="1"/>
</dbReference>
<keyword evidence="7" id="KW-1185">Reference proteome</keyword>
<comment type="function">
    <text evidence="1 4">Catalyzes the insertion of molybdate into adenylated molybdopterin with the concomitant release of AMP.</text>
</comment>
<comment type="pathway">
    <text evidence="4">Cofactor biosynthesis; molybdopterin biosynthesis.</text>
</comment>
<dbReference type="RefSeq" id="WP_009650401.1">
    <property type="nucleotide sequence ID" value="NC_009715.2"/>
</dbReference>
<organism evidence="6 7">
    <name type="scientific">Campylobacter curvus (strain 525.92)</name>
    <dbReference type="NCBI Taxonomy" id="360105"/>
    <lineage>
        <taxon>Bacteria</taxon>
        <taxon>Pseudomonadati</taxon>
        <taxon>Campylobacterota</taxon>
        <taxon>Epsilonproteobacteria</taxon>
        <taxon>Campylobacterales</taxon>
        <taxon>Campylobacteraceae</taxon>
        <taxon>Campylobacter</taxon>
    </lineage>
</organism>
<dbReference type="InterPro" id="IPR036135">
    <property type="entry name" value="MoeA_linker/N_sf"/>
</dbReference>
<dbReference type="HOGENOM" id="CLU_010186_7_1_7"/>
<dbReference type="AlphaFoldDB" id="A7GYG6"/>
<sequence>MLVNEALEKILSNLNALNLGEKIPLNEAYGRILSEDIVAIKNLPCFDNSALDGYAVCFDKKDKPYKMIDCVFAGDKRTTGIKDNECIKIMTGAKMPLGADTVMRFEDCRVDGDLVYAPENLRKGDAHRFAGEEVKAGEILIKKGTLLNTRAVMMLAAQGISFVGVCIKPRIGIYSSGDELKEPWQSADNDEIYNANALGVAAILRSAGLESSYLGIIKDDLEATKKAFSQISKFDVIVCSGGASKGEADFMKSALISLGFEELFEKINLRPGGPCKAYIKDTKIVFILPGNPMAAYLCAYLLILPALLGKQHERQLVRISENLKLKPGRSNVVFGTIEDDKFYVTDHNKYGSGMIKPLLKSNAIYLSDPNESEILENSEIFAIRLP</sequence>
<dbReference type="Proteomes" id="UP000006380">
    <property type="component" value="Chromosome"/>
</dbReference>
<feature type="domain" description="MoaB/Mog" evidence="5">
    <location>
        <begin position="172"/>
        <end position="309"/>
    </location>
</feature>
<dbReference type="GO" id="GO:0046872">
    <property type="term" value="F:metal ion binding"/>
    <property type="evidence" value="ECO:0007669"/>
    <property type="project" value="UniProtKB-UniRule"/>
</dbReference>
<dbReference type="GO" id="GO:0016787">
    <property type="term" value="F:hydrolase activity"/>
    <property type="evidence" value="ECO:0007669"/>
    <property type="project" value="UniProtKB-KW"/>
</dbReference>
<evidence type="ECO:0000259" key="5">
    <source>
        <dbReference type="SMART" id="SM00852"/>
    </source>
</evidence>
<dbReference type="InterPro" id="IPR001453">
    <property type="entry name" value="MoaB/Mog_dom"/>
</dbReference>
<comment type="similarity">
    <text evidence="2 4">Belongs to the MoeA family.</text>
</comment>
<dbReference type="InterPro" id="IPR005110">
    <property type="entry name" value="MoeA_linker/N"/>
</dbReference>
<dbReference type="PANTHER" id="PTHR10192">
    <property type="entry name" value="MOLYBDOPTERIN BIOSYNTHESIS PROTEIN"/>
    <property type="match status" value="1"/>
</dbReference>
<accession>A7GYG6</accession>
<dbReference type="OrthoDB" id="9804758at2"/>
<dbReference type="KEGG" id="ccv:CCV52592_1093"/>
<proteinExistence type="inferred from homology"/>
<dbReference type="InterPro" id="IPR036688">
    <property type="entry name" value="MoeA_C_domain_IV_sf"/>
</dbReference>
<dbReference type="InterPro" id="IPR036425">
    <property type="entry name" value="MoaB/Mog-like_dom_sf"/>
</dbReference>
<protein>
    <recommendedName>
        <fullName evidence="4">Molybdopterin molybdenumtransferase</fullName>
        <ecNumber evidence="4">2.10.1.1</ecNumber>
    </recommendedName>
</protein>
<dbReference type="Gene3D" id="2.170.190.11">
    <property type="entry name" value="Molybdopterin biosynthesis moea protein, domain 3"/>
    <property type="match status" value="1"/>
</dbReference>
<keyword evidence="6" id="KW-0378">Hydrolase</keyword>
<comment type="cofactor">
    <cofactor evidence="4">
        <name>Mg(2+)</name>
        <dbReference type="ChEBI" id="CHEBI:18420"/>
    </cofactor>
</comment>
<evidence type="ECO:0000256" key="1">
    <source>
        <dbReference type="ARBA" id="ARBA00002901"/>
    </source>
</evidence>
<dbReference type="Gene3D" id="3.90.105.10">
    <property type="entry name" value="Molybdopterin biosynthesis moea protein, domain 2"/>
    <property type="match status" value="1"/>
</dbReference>
<reference evidence="6" key="1">
    <citation type="submission" date="2016-07" db="EMBL/GenBank/DDBJ databases">
        <title>Comparative genomics of the Campylobacter concisus group.</title>
        <authorList>
            <person name="Miller W.G."/>
            <person name="Yee E."/>
            <person name="Chapman M.H."/>
            <person name="Huynh S."/>
            <person name="Bono J.L."/>
            <person name="On S.L.W."/>
            <person name="StLeger J."/>
            <person name="Foster G."/>
            <person name="Parker C.T."/>
        </authorList>
    </citation>
    <scope>NUCLEOTIDE SEQUENCE</scope>
    <source>
        <strain evidence="6">525.92</strain>
    </source>
</reference>
<dbReference type="EMBL" id="CP000767">
    <property type="protein sequence ID" value="EAU00132.1"/>
    <property type="molecule type" value="Genomic_DNA"/>
</dbReference>
<evidence type="ECO:0000256" key="3">
    <source>
        <dbReference type="ARBA" id="ARBA00047317"/>
    </source>
</evidence>
<dbReference type="NCBIfam" id="TIGR00177">
    <property type="entry name" value="molyb_syn"/>
    <property type="match status" value="1"/>
</dbReference>
<dbReference type="Pfam" id="PF00994">
    <property type="entry name" value="MoCF_biosynth"/>
    <property type="match status" value="1"/>
</dbReference>
<dbReference type="InterPro" id="IPR038987">
    <property type="entry name" value="MoeA-like"/>
</dbReference>
<dbReference type="GO" id="GO:0005829">
    <property type="term" value="C:cytosol"/>
    <property type="evidence" value="ECO:0007669"/>
    <property type="project" value="TreeGrafter"/>
</dbReference>
<keyword evidence="4" id="KW-0500">Molybdenum</keyword>
<dbReference type="GO" id="GO:0061599">
    <property type="term" value="F:molybdopterin molybdotransferase activity"/>
    <property type="evidence" value="ECO:0007669"/>
    <property type="project" value="UniProtKB-UniRule"/>
</dbReference>
<dbReference type="Pfam" id="PF03453">
    <property type="entry name" value="MoeA_N"/>
    <property type="match status" value="1"/>
</dbReference>
<name>A7GYG6_CAMC5</name>
<dbReference type="GO" id="GO:0006777">
    <property type="term" value="P:Mo-molybdopterin cofactor biosynthetic process"/>
    <property type="evidence" value="ECO:0007669"/>
    <property type="project" value="UniProtKB-UniRule"/>
</dbReference>
<evidence type="ECO:0000313" key="6">
    <source>
        <dbReference type="EMBL" id="EAU00132.1"/>
    </source>
</evidence>
<evidence type="ECO:0000313" key="7">
    <source>
        <dbReference type="Proteomes" id="UP000006380"/>
    </source>
</evidence>
<dbReference type="UniPathway" id="UPA00344"/>
<dbReference type="STRING" id="360105.CCV52592_1093"/>
<dbReference type="SMART" id="SM00852">
    <property type="entry name" value="MoCF_biosynth"/>
    <property type="match status" value="1"/>
</dbReference>